<dbReference type="EMBL" id="BKCJ010052772">
    <property type="protein sequence ID" value="GEW30003.1"/>
    <property type="molecule type" value="Genomic_DNA"/>
</dbReference>
<comment type="caution">
    <text evidence="2">The sequence shown here is derived from an EMBL/GenBank/DDBJ whole genome shotgun (WGS) entry which is preliminary data.</text>
</comment>
<dbReference type="PANTHER" id="PTHR38926:SF80">
    <property type="entry name" value="F-BOX DOMAIN, LEUCINE-RICH REPEAT DOMAIN SUPERFAMILY"/>
    <property type="match status" value="1"/>
</dbReference>
<dbReference type="SUPFAM" id="SSF52047">
    <property type="entry name" value="RNI-like"/>
    <property type="match status" value="1"/>
</dbReference>
<keyword evidence="1" id="KW-0472">Membrane</keyword>
<dbReference type="InterPro" id="IPR032675">
    <property type="entry name" value="LRR_dom_sf"/>
</dbReference>
<name>A0A699GV85_TANCI</name>
<protein>
    <submittedName>
        <fullName evidence="2">Uncharacterized protein</fullName>
    </submittedName>
</protein>
<keyword evidence="1" id="KW-1133">Transmembrane helix</keyword>
<dbReference type="PANTHER" id="PTHR38926">
    <property type="entry name" value="F-BOX DOMAIN CONTAINING PROTEIN, EXPRESSED"/>
    <property type="match status" value="1"/>
</dbReference>
<sequence length="190" mass="21662">MHVLQMICWEAVCRSQGQLVDLAMLDFCNDDFLFCLADSRYLGDISAESIQKVSRHCPMLETLKMNKAVVFGSQDWEEGRIYNDTAIAIAIGENMRELKHLELFGNNMLNDGLKAILDGCPHIESLDLRQSRHTMLLLTIIATPMSMIMMMMIIIMKIMDPYIPTLKNSLTLIMLLTMMATMMISLTFED</sequence>
<feature type="transmembrane region" description="Helical" evidence="1">
    <location>
        <begin position="135"/>
        <end position="158"/>
    </location>
</feature>
<feature type="transmembrane region" description="Helical" evidence="1">
    <location>
        <begin position="170"/>
        <end position="188"/>
    </location>
</feature>
<keyword evidence="1" id="KW-0812">Transmembrane</keyword>
<proteinExistence type="predicted"/>
<dbReference type="AlphaFoldDB" id="A0A699GV85"/>
<dbReference type="Gene3D" id="3.80.10.10">
    <property type="entry name" value="Ribonuclease Inhibitor"/>
    <property type="match status" value="1"/>
</dbReference>
<reference evidence="2" key="1">
    <citation type="journal article" date="2019" name="Sci. Rep.">
        <title>Draft genome of Tanacetum cinerariifolium, the natural source of mosquito coil.</title>
        <authorList>
            <person name="Yamashiro T."/>
            <person name="Shiraishi A."/>
            <person name="Satake H."/>
            <person name="Nakayama K."/>
        </authorList>
    </citation>
    <scope>NUCLEOTIDE SEQUENCE</scope>
</reference>
<organism evidence="2">
    <name type="scientific">Tanacetum cinerariifolium</name>
    <name type="common">Dalmatian daisy</name>
    <name type="synonym">Chrysanthemum cinerariifolium</name>
    <dbReference type="NCBI Taxonomy" id="118510"/>
    <lineage>
        <taxon>Eukaryota</taxon>
        <taxon>Viridiplantae</taxon>
        <taxon>Streptophyta</taxon>
        <taxon>Embryophyta</taxon>
        <taxon>Tracheophyta</taxon>
        <taxon>Spermatophyta</taxon>
        <taxon>Magnoliopsida</taxon>
        <taxon>eudicotyledons</taxon>
        <taxon>Gunneridae</taxon>
        <taxon>Pentapetalae</taxon>
        <taxon>asterids</taxon>
        <taxon>campanulids</taxon>
        <taxon>Asterales</taxon>
        <taxon>Asteraceae</taxon>
        <taxon>Asteroideae</taxon>
        <taxon>Anthemideae</taxon>
        <taxon>Anthemidinae</taxon>
        <taxon>Tanacetum</taxon>
    </lineage>
</organism>
<gene>
    <name evidence="2" type="ORF">Tci_201979</name>
</gene>
<evidence type="ECO:0000313" key="2">
    <source>
        <dbReference type="EMBL" id="GEW30003.1"/>
    </source>
</evidence>
<evidence type="ECO:0000256" key="1">
    <source>
        <dbReference type="SAM" id="Phobius"/>
    </source>
</evidence>
<accession>A0A699GV85</accession>